<name>A0A328CXR8_9ASTE</name>
<organism evidence="1 2">
    <name type="scientific">Cuscuta australis</name>
    <dbReference type="NCBI Taxonomy" id="267555"/>
    <lineage>
        <taxon>Eukaryota</taxon>
        <taxon>Viridiplantae</taxon>
        <taxon>Streptophyta</taxon>
        <taxon>Embryophyta</taxon>
        <taxon>Tracheophyta</taxon>
        <taxon>Spermatophyta</taxon>
        <taxon>Magnoliopsida</taxon>
        <taxon>eudicotyledons</taxon>
        <taxon>Gunneridae</taxon>
        <taxon>Pentapetalae</taxon>
        <taxon>asterids</taxon>
        <taxon>lamiids</taxon>
        <taxon>Solanales</taxon>
        <taxon>Convolvulaceae</taxon>
        <taxon>Cuscuteae</taxon>
        <taxon>Cuscuta</taxon>
        <taxon>Cuscuta subgen. Grammica</taxon>
        <taxon>Cuscuta sect. Cleistogrammica</taxon>
    </lineage>
</organism>
<evidence type="ECO:0000313" key="2">
    <source>
        <dbReference type="Proteomes" id="UP000249390"/>
    </source>
</evidence>
<accession>A0A328CXR8</accession>
<dbReference type="AlphaFoldDB" id="A0A328CXR8"/>
<keyword evidence="2" id="KW-1185">Reference proteome</keyword>
<gene>
    <name evidence="1" type="ORF">DM860_004150</name>
</gene>
<sequence>MCLSSETGNNGGARGVLCFLLLKLLYHAIQCLHINSLHRLRRFTAADRIPRSPSPNSRSIGDGVILPAQKHHDAAPEDIEPSLLLLGHGQAPLPEAGFPAGSPARREKGRVDEVHRRMVSDERLWGGDMVSGLGGKGVDGWRGWIGDGKRVKRSEGLRVDKCGSVFGVEVRVVGCGGRSMVGVVGSDG</sequence>
<evidence type="ECO:0000313" key="1">
    <source>
        <dbReference type="EMBL" id="RAL37228.1"/>
    </source>
</evidence>
<protein>
    <submittedName>
        <fullName evidence="1">Uncharacterized protein</fullName>
    </submittedName>
</protein>
<dbReference type="EMBL" id="NQVE01000217">
    <property type="protein sequence ID" value="RAL37228.1"/>
    <property type="molecule type" value="Genomic_DNA"/>
</dbReference>
<dbReference type="Proteomes" id="UP000249390">
    <property type="component" value="Unassembled WGS sequence"/>
</dbReference>
<proteinExistence type="predicted"/>
<reference evidence="1 2" key="1">
    <citation type="submission" date="2018-06" db="EMBL/GenBank/DDBJ databases">
        <title>The Genome of Cuscuta australis (Dodder) Provides Insight into the Evolution of Plant Parasitism.</title>
        <authorList>
            <person name="Liu H."/>
        </authorList>
    </citation>
    <scope>NUCLEOTIDE SEQUENCE [LARGE SCALE GENOMIC DNA]</scope>
    <source>
        <strain evidence="2">cv. Yunnan</strain>
        <tissue evidence="1">Vines</tissue>
    </source>
</reference>
<comment type="caution">
    <text evidence="1">The sequence shown here is derived from an EMBL/GenBank/DDBJ whole genome shotgun (WGS) entry which is preliminary data.</text>
</comment>